<gene>
    <name evidence="3" type="ORF">CYCCA115_LOCUS6371</name>
</gene>
<organism evidence="3 4">
    <name type="scientific">Cylindrotheca closterium</name>
    <dbReference type="NCBI Taxonomy" id="2856"/>
    <lineage>
        <taxon>Eukaryota</taxon>
        <taxon>Sar</taxon>
        <taxon>Stramenopiles</taxon>
        <taxon>Ochrophyta</taxon>
        <taxon>Bacillariophyta</taxon>
        <taxon>Bacillariophyceae</taxon>
        <taxon>Bacillariophycidae</taxon>
        <taxon>Bacillariales</taxon>
        <taxon>Bacillariaceae</taxon>
        <taxon>Cylindrotheca</taxon>
    </lineage>
</organism>
<dbReference type="EMBL" id="CAKOGP040000779">
    <property type="protein sequence ID" value="CAJ1938993.1"/>
    <property type="molecule type" value="Genomic_DNA"/>
</dbReference>
<name>A0AAD2CMD2_9STRA</name>
<dbReference type="Pfam" id="PF25192">
    <property type="entry name" value="DiatomPyrShell"/>
    <property type="match status" value="1"/>
</dbReference>
<comment type="caution">
    <text evidence="3">The sequence shown here is derived from an EMBL/GenBank/DDBJ whole genome shotgun (WGS) entry which is preliminary data.</text>
</comment>
<feature type="chain" id="PRO_5042258832" evidence="2">
    <location>
        <begin position="18"/>
        <end position="307"/>
    </location>
</feature>
<dbReference type="Proteomes" id="UP001295423">
    <property type="component" value="Unassembled WGS sequence"/>
</dbReference>
<dbReference type="AlphaFoldDB" id="A0AAD2CMD2"/>
<accession>A0AAD2CMD2</accession>
<sequence>MKLSFIAPIFMAMGASAFQSAPITRSNTALHSSSPMGGPPPPQTSGPAGSAPPMQGGASGGLAGVNRGPSPRDGPGPDATPPILLQGGSLKTWSMPSTAVQSCQIFMETEGRPLDANLELWQGPDNTPYKMRIYVEDGAQRCFNVVVPAPRGPNTIAIRNTAQLEFPLLASVNPSIEMVDIVPTEGSPTPRTIQGGALRTYPFNPDVQSVKVMLSTDGRPLNSRIELLQGPNNIKQVMELYTEDGLERPFLAMIETPGAGNVVRIVNTATMEFPLICTCEAHIVGPEKGMGGATMGDELQLGSNWMY</sequence>
<evidence type="ECO:0000313" key="4">
    <source>
        <dbReference type="Proteomes" id="UP001295423"/>
    </source>
</evidence>
<keyword evidence="4" id="KW-1185">Reference proteome</keyword>
<evidence type="ECO:0000256" key="2">
    <source>
        <dbReference type="SAM" id="SignalP"/>
    </source>
</evidence>
<feature type="signal peptide" evidence="2">
    <location>
        <begin position="1"/>
        <end position="17"/>
    </location>
</feature>
<proteinExistence type="predicted"/>
<protein>
    <submittedName>
        <fullName evidence="3">Uncharacterized protein</fullName>
    </submittedName>
</protein>
<feature type="region of interest" description="Disordered" evidence="1">
    <location>
        <begin position="26"/>
        <end position="88"/>
    </location>
</feature>
<dbReference type="InterPro" id="IPR057491">
    <property type="entry name" value="DiatomPyrShell"/>
</dbReference>
<evidence type="ECO:0000256" key="1">
    <source>
        <dbReference type="SAM" id="MobiDB-lite"/>
    </source>
</evidence>
<keyword evidence="2" id="KW-0732">Signal</keyword>
<evidence type="ECO:0000313" key="3">
    <source>
        <dbReference type="EMBL" id="CAJ1938993.1"/>
    </source>
</evidence>
<reference evidence="3" key="1">
    <citation type="submission" date="2023-08" db="EMBL/GenBank/DDBJ databases">
        <authorList>
            <person name="Audoor S."/>
            <person name="Bilcke G."/>
        </authorList>
    </citation>
    <scope>NUCLEOTIDE SEQUENCE</scope>
</reference>